<keyword evidence="3" id="KW-1185">Reference proteome</keyword>
<reference evidence="1 3" key="2">
    <citation type="journal article" date="2014" name="BMC Genomics">
        <title>An improved genome release (version Mt4.0) for the model legume Medicago truncatula.</title>
        <authorList>
            <person name="Tang H."/>
            <person name="Krishnakumar V."/>
            <person name="Bidwell S."/>
            <person name="Rosen B."/>
            <person name="Chan A."/>
            <person name="Zhou S."/>
            <person name="Gentzbittel L."/>
            <person name="Childs K.L."/>
            <person name="Yandell M."/>
            <person name="Gundlach H."/>
            <person name="Mayer K.F."/>
            <person name="Schwartz D.C."/>
            <person name="Town C.D."/>
        </authorList>
    </citation>
    <scope>GENOME REANNOTATION</scope>
    <source>
        <strain evidence="2 3">cv. Jemalong A17</strain>
    </source>
</reference>
<evidence type="ECO:0000313" key="1">
    <source>
        <dbReference type="EMBL" id="AES60543.2"/>
    </source>
</evidence>
<dbReference type="PaxDb" id="3880-AES60543"/>
<evidence type="ECO:0000313" key="2">
    <source>
        <dbReference type="EnsemblPlants" id="AES60543"/>
    </source>
</evidence>
<proteinExistence type="predicted"/>
<dbReference type="HOGENOM" id="CLU_2174706_0_0_1"/>
<name>G7I7Y7_MEDTR</name>
<protein>
    <submittedName>
        <fullName evidence="1 2">Uncharacterized protein</fullName>
    </submittedName>
</protein>
<dbReference type="PANTHER" id="PTHR36763:SF1">
    <property type="entry name" value="EXPRESSED PROTEIN"/>
    <property type="match status" value="1"/>
</dbReference>
<dbReference type="EnsemblPlants" id="AES60543">
    <property type="protein sequence ID" value="AES60543"/>
    <property type="gene ID" value="MTR_1g051110"/>
</dbReference>
<gene>
    <name evidence="1" type="ordered locus">MTR_1g051110</name>
</gene>
<dbReference type="Proteomes" id="UP000002051">
    <property type="component" value="Unassembled WGS sequence"/>
</dbReference>
<sequence length="110" mass="12918">MACDEAELGEEEFAEKMRHQQNLQEHIEMLPQNCDKYRESKSSQQLEMLKYMLKFNLDDQSAIFEKVHTSFQITSTLIFSNYGLSNGRSQLMQKSVFWLLSLYITLLQGI</sequence>
<evidence type="ECO:0000313" key="3">
    <source>
        <dbReference type="Proteomes" id="UP000002051"/>
    </source>
</evidence>
<reference evidence="2" key="3">
    <citation type="submission" date="2015-04" db="UniProtKB">
        <authorList>
            <consortium name="EnsemblPlants"/>
        </authorList>
    </citation>
    <scope>IDENTIFICATION</scope>
    <source>
        <strain evidence="2">cv. Jemalong A17</strain>
    </source>
</reference>
<reference evidence="1 3" key="1">
    <citation type="journal article" date="2011" name="Nature">
        <title>The Medicago genome provides insight into the evolution of rhizobial symbioses.</title>
        <authorList>
            <person name="Young N.D."/>
            <person name="Debelle F."/>
            <person name="Oldroyd G.E."/>
            <person name="Geurts R."/>
            <person name="Cannon S.B."/>
            <person name="Udvardi M.K."/>
            <person name="Benedito V.A."/>
            <person name="Mayer K.F."/>
            <person name="Gouzy J."/>
            <person name="Schoof H."/>
            <person name="Van de Peer Y."/>
            <person name="Proost S."/>
            <person name="Cook D.R."/>
            <person name="Meyers B.C."/>
            <person name="Spannagl M."/>
            <person name="Cheung F."/>
            <person name="De Mita S."/>
            <person name="Krishnakumar V."/>
            <person name="Gundlach H."/>
            <person name="Zhou S."/>
            <person name="Mudge J."/>
            <person name="Bharti A.K."/>
            <person name="Murray J.D."/>
            <person name="Naoumkina M.A."/>
            <person name="Rosen B."/>
            <person name="Silverstein K.A."/>
            <person name="Tang H."/>
            <person name="Rombauts S."/>
            <person name="Zhao P.X."/>
            <person name="Zhou P."/>
            <person name="Barbe V."/>
            <person name="Bardou P."/>
            <person name="Bechner M."/>
            <person name="Bellec A."/>
            <person name="Berger A."/>
            <person name="Berges H."/>
            <person name="Bidwell S."/>
            <person name="Bisseling T."/>
            <person name="Choisne N."/>
            <person name="Couloux A."/>
            <person name="Denny R."/>
            <person name="Deshpande S."/>
            <person name="Dai X."/>
            <person name="Doyle J.J."/>
            <person name="Dudez A.M."/>
            <person name="Farmer A.D."/>
            <person name="Fouteau S."/>
            <person name="Franken C."/>
            <person name="Gibelin C."/>
            <person name="Gish J."/>
            <person name="Goldstein S."/>
            <person name="Gonzalez A.J."/>
            <person name="Green P.J."/>
            <person name="Hallab A."/>
            <person name="Hartog M."/>
            <person name="Hua A."/>
            <person name="Humphray S.J."/>
            <person name="Jeong D.H."/>
            <person name="Jing Y."/>
            <person name="Jocker A."/>
            <person name="Kenton S.M."/>
            <person name="Kim D.J."/>
            <person name="Klee K."/>
            <person name="Lai H."/>
            <person name="Lang C."/>
            <person name="Lin S."/>
            <person name="Macmil S.L."/>
            <person name="Magdelenat G."/>
            <person name="Matthews L."/>
            <person name="McCorrison J."/>
            <person name="Monaghan E.L."/>
            <person name="Mun J.H."/>
            <person name="Najar F.Z."/>
            <person name="Nicholson C."/>
            <person name="Noirot C."/>
            <person name="O'Bleness M."/>
            <person name="Paule C.R."/>
            <person name="Poulain J."/>
            <person name="Prion F."/>
            <person name="Qin B."/>
            <person name="Qu C."/>
            <person name="Retzel E.F."/>
            <person name="Riddle C."/>
            <person name="Sallet E."/>
            <person name="Samain S."/>
            <person name="Samson N."/>
            <person name="Sanders I."/>
            <person name="Saurat O."/>
            <person name="Scarpelli C."/>
            <person name="Schiex T."/>
            <person name="Segurens B."/>
            <person name="Severin A.J."/>
            <person name="Sherrier D.J."/>
            <person name="Shi R."/>
            <person name="Sims S."/>
            <person name="Singer S.R."/>
            <person name="Sinharoy S."/>
            <person name="Sterck L."/>
            <person name="Viollet A."/>
            <person name="Wang B.B."/>
            <person name="Wang K."/>
            <person name="Wang M."/>
            <person name="Wang X."/>
            <person name="Warfsmann J."/>
            <person name="Weissenbach J."/>
            <person name="White D.D."/>
            <person name="White J.D."/>
            <person name="Wiley G.B."/>
            <person name="Wincker P."/>
            <person name="Xing Y."/>
            <person name="Yang L."/>
            <person name="Yao Z."/>
            <person name="Ying F."/>
            <person name="Zhai J."/>
            <person name="Zhou L."/>
            <person name="Zuber A."/>
            <person name="Denarie J."/>
            <person name="Dixon R.A."/>
            <person name="May G.D."/>
            <person name="Schwartz D.C."/>
            <person name="Rogers J."/>
            <person name="Quetier F."/>
            <person name="Town C.D."/>
            <person name="Roe B.A."/>
        </authorList>
    </citation>
    <scope>NUCLEOTIDE SEQUENCE [LARGE SCALE GENOMIC DNA]</scope>
    <source>
        <strain evidence="1">A17</strain>
        <strain evidence="2 3">cv. Jemalong A17</strain>
    </source>
</reference>
<dbReference type="EMBL" id="CM001217">
    <property type="protein sequence ID" value="AES60543.2"/>
    <property type="molecule type" value="Genomic_DNA"/>
</dbReference>
<accession>A0A0C3UN56</accession>
<accession>G7I7Y7</accession>
<organism evidence="1 3">
    <name type="scientific">Medicago truncatula</name>
    <name type="common">Barrel medic</name>
    <name type="synonym">Medicago tribuloides</name>
    <dbReference type="NCBI Taxonomy" id="3880"/>
    <lineage>
        <taxon>Eukaryota</taxon>
        <taxon>Viridiplantae</taxon>
        <taxon>Streptophyta</taxon>
        <taxon>Embryophyta</taxon>
        <taxon>Tracheophyta</taxon>
        <taxon>Spermatophyta</taxon>
        <taxon>Magnoliopsida</taxon>
        <taxon>eudicotyledons</taxon>
        <taxon>Gunneridae</taxon>
        <taxon>Pentapetalae</taxon>
        <taxon>rosids</taxon>
        <taxon>fabids</taxon>
        <taxon>Fabales</taxon>
        <taxon>Fabaceae</taxon>
        <taxon>Papilionoideae</taxon>
        <taxon>50 kb inversion clade</taxon>
        <taxon>NPAAA clade</taxon>
        <taxon>Hologalegina</taxon>
        <taxon>IRL clade</taxon>
        <taxon>Trifolieae</taxon>
        <taxon>Medicago</taxon>
    </lineage>
</organism>
<dbReference type="AlphaFoldDB" id="G7I7Y7"/>
<dbReference type="PANTHER" id="PTHR36763">
    <property type="entry name" value="EXPRESSED PROTEIN"/>
    <property type="match status" value="1"/>
</dbReference>